<name>A0A4Q0MCI7_9HYPH</name>
<sequence length="300" mass="33542">MAGRPRQGWACDRTAAFGFWRETAPKSVLEIGALVAPWRFARRPLPRRRAQIYVRRPPRGFAFPSSPSTTSQRGLRLLTKDDWRTIRSCLLLRSMEEEDLLALIDERMVLSLERGEQLFGQDDPARALFLILEGRMKLSRLDADGGEAVVHIFAKAETFAEAAMFLDKKYPMSAVAVTPARVLAIASTALRARIAAKPDVAFAMLASMSSHLKALVNQIETMTLLTGEERIIRFLIDLIGNRSGAVTLTLPYEKTLIAKRLGMRPETFSRSLARLRVIGVEIKGATVAVTDVQSLRDRHR</sequence>
<dbReference type="InterPro" id="IPR018490">
    <property type="entry name" value="cNMP-bd_dom_sf"/>
</dbReference>
<proteinExistence type="predicted"/>
<dbReference type="InterPro" id="IPR000595">
    <property type="entry name" value="cNMP-bd_dom"/>
</dbReference>
<evidence type="ECO:0000313" key="7">
    <source>
        <dbReference type="Proteomes" id="UP000289708"/>
    </source>
</evidence>
<dbReference type="SUPFAM" id="SSF51206">
    <property type="entry name" value="cAMP-binding domain-like"/>
    <property type="match status" value="1"/>
</dbReference>
<gene>
    <name evidence="6" type="ORF">EK403_16025</name>
</gene>
<dbReference type="Gene3D" id="2.60.120.10">
    <property type="entry name" value="Jelly Rolls"/>
    <property type="match status" value="1"/>
</dbReference>
<keyword evidence="3" id="KW-0804">Transcription</keyword>
<dbReference type="InterPro" id="IPR050397">
    <property type="entry name" value="Env_Response_Regulators"/>
</dbReference>
<dbReference type="SMART" id="SM00419">
    <property type="entry name" value="HTH_CRP"/>
    <property type="match status" value="1"/>
</dbReference>
<dbReference type="GO" id="GO:0005829">
    <property type="term" value="C:cytosol"/>
    <property type="evidence" value="ECO:0007669"/>
    <property type="project" value="TreeGrafter"/>
</dbReference>
<dbReference type="Pfam" id="PF00027">
    <property type="entry name" value="cNMP_binding"/>
    <property type="match status" value="1"/>
</dbReference>
<dbReference type="CDD" id="cd00038">
    <property type="entry name" value="CAP_ED"/>
    <property type="match status" value="1"/>
</dbReference>
<dbReference type="EMBL" id="RYFI01000016">
    <property type="protein sequence ID" value="RXF70914.1"/>
    <property type="molecule type" value="Genomic_DNA"/>
</dbReference>
<dbReference type="InterPro" id="IPR036388">
    <property type="entry name" value="WH-like_DNA-bd_sf"/>
</dbReference>
<dbReference type="InterPro" id="IPR012318">
    <property type="entry name" value="HTH_CRP"/>
</dbReference>
<dbReference type="Proteomes" id="UP000289708">
    <property type="component" value="Unassembled WGS sequence"/>
</dbReference>
<dbReference type="PANTHER" id="PTHR24567:SF74">
    <property type="entry name" value="HTH-TYPE TRANSCRIPTIONAL REGULATOR ARCR"/>
    <property type="match status" value="1"/>
</dbReference>
<feature type="domain" description="HTH crp-type" evidence="5">
    <location>
        <begin position="225"/>
        <end position="293"/>
    </location>
</feature>
<dbReference type="Pfam" id="PF13545">
    <property type="entry name" value="HTH_Crp_2"/>
    <property type="match status" value="1"/>
</dbReference>
<dbReference type="PANTHER" id="PTHR24567">
    <property type="entry name" value="CRP FAMILY TRANSCRIPTIONAL REGULATORY PROTEIN"/>
    <property type="match status" value="1"/>
</dbReference>
<dbReference type="OrthoDB" id="190787at2"/>
<dbReference type="InterPro" id="IPR014710">
    <property type="entry name" value="RmlC-like_jellyroll"/>
</dbReference>
<feature type="domain" description="Cyclic nucleotide-binding" evidence="4">
    <location>
        <begin position="91"/>
        <end position="191"/>
    </location>
</feature>
<dbReference type="Gene3D" id="1.10.10.10">
    <property type="entry name" value="Winged helix-like DNA-binding domain superfamily/Winged helix DNA-binding domain"/>
    <property type="match status" value="1"/>
</dbReference>
<evidence type="ECO:0000313" key="6">
    <source>
        <dbReference type="EMBL" id="RXF70914.1"/>
    </source>
</evidence>
<evidence type="ECO:0000259" key="4">
    <source>
        <dbReference type="PROSITE" id="PS50042"/>
    </source>
</evidence>
<reference evidence="6 7" key="1">
    <citation type="submission" date="2018-12" db="EMBL/GenBank/DDBJ databases">
        <title>bacterium Hansschlegelia zhihuaiae S113.</title>
        <authorList>
            <person name="He J."/>
        </authorList>
    </citation>
    <scope>NUCLEOTIDE SEQUENCE [LARGE SCALE GENOMIC DNA]</scope>
    <source>
        <strain evidence="6 7">S 113</strain>
    </source>
</reference>
<dbReference type="GO" id="GO:0003700">
    <property type="term" value="F:DNA-binding transcription factor activity"/>
    <property type="evidence" value="ECO:0007669"/>
    <property type="project" value="TreeGrafter"/>
</dbReference>
<dbReference type="GO" id="GO:0003677">
    <property type="term" value="F:DNA binding"/>
    <property type="evidence" value="ECO:0007669"/>
    <property type="project" value="UniProtKB-KW"/>
</dbReference>
<keyword evidence="2" id="KW-0238">DNA-binding</keyword>
<dbReference type="SMART" id="SM00100">
    <property type="entry name" value="cNMP"/>
    <property type="match status" value="1"/>
</dbReference>
<keyword evidence="7" id="KW-1185">Reference proteome</keyword>
<evidence type="ECO:0000256" key="1">
    <source>
        <dbReference type="ARBA" id="ARBA00023015"/>
    </source>
</evidence>
<dbReference type="AlphaFoldDB" id="A0A4Q0MCI7"/>
<accession>A0A4Q0MCI7</accession>
<dbReference type="PROSITE" id="PS50042">
    <property type="entry name" value="CNMP_BINDING_3"/>
    <property type="match status" value="1"/>
</dbReference>
<organism evidence="6 7">
    <name type="scientific">Hansschlegelia zhihuaiae</name>
    <dbReference type="NCBI Taxonomy" id="405005"/>
    <lineage>
        <taxon>Bacteria</taxon>
        <taxon>Pseudomonadati</taxon>
        <taxon>Pseudomonadota</taxon>
        <taxon>Alphaproteobacteria</taxon>
        <taxon>Hyphomicrobiales</taxon>
        <taxon>Methylopilaceae</taxon>
        <taxon>Hansschlegelia</taxon>
    </lineage>
</organism>
<dbReference type="PROSITE" id="PS51063">
    <property type="entry name" value="HTH_CRP_2"/>
    <property type="match status" value="1"/>
</dbReference>
<evidence type="ECO:0000256" key="3">
    <source>
        <dbReference type="ARBA" id="ARBA00023163"/>
    </source>
</evidence>
<evidence type="ECO:0000259" key="5">
    <source>
        <dbReference type="PROSITE" id="PS51063"/>
    </source>
</evidence>
<keyword evidence="1" id="KW-0805">Transcription regulation</keyword>
<comment type="caution">
    <text evidence="6">The sequence shown here is derived from an EMBL/GenBank/DDBJ whole genome shotgun (WGS) entry which is preliminary data.</text>
</comment>
<dbReference type="InterPro" id="IPR036390">
    <property type="entry name" value="WH_DNA-bd_sf"/>
</dbReference>
<evidence type="ECO:0000256" key="2">
    <source>
        <dbReference type="ARBA" id="ARBA00023125"/>
    </source>
</evidence>
<protein>
    <submittedName>
        <fullName evidence="6">Crp/Fnr family transcriptional regulator</fullName>
    </submittedName>
</protein>
<dbReference type="SUPFAM" id="SSF46785">
    <property type="entry name" value="Winged helix' DNA-binding domain"/>
    <property type="match status" value="1"/>
</dbReference>